<organism evidence="3 4">
    <name type="scientific">Roseicyclus persicicus</name>
    <dbReference type="NCBI Taxonomy" id="2650661"/>
    <lineage>
        <taxon>Bacteria</taxon>
        <taxon>Pseudomonadati</taxon>
        <taxon>Pseudomonadota</taxon>
        <taxon>Alphaproteobacteria</taxon>
        <taxon>Rhodobacterales</taxon>
        <taxon>Roseobacteraceae</taxon>
        <taxon>Roseicyclus</taxon>
    </lineage>
</organism>
<feature type="chain" id="PRO_5031206924" evidence="1">
    <location>
        <begin position="31"/>
        <end position="480"/>
    </location>
</feature>
<reference evidence="3 4" key="1">
    <citation type="submission" date="2020-04" db="EMBL/GenBank/DDBJ databases">
        <authorList>
            <person name="Yoon J."/>
        </authorList>
    </citation>
    <scope>NUCLEOTIDE SEQUENCE [LARGE SCALE GENOMIC DNA]</scope>
    <source>
        <strain evidence="3 4">KMU-115</strain>
    </source>
</reference>
<comment type="caution">
    <text evidence="3">The sequence shown here is derived from an EMBL/GenBank/DDBJ whole genome shotgun (WGS) entry which is preliminary data.</text>
</comment>
<sequence length="480" mass="51346">MRTAGARRPGRRRMAALAAAALVGPTLATAQGADPFLLHEDNSTTVRATLQFGANLVSEGNLFWNLADFAAPGSGFDSDATWLEIYVKPGLSFETALDNGAAIYGRLSAVASYTFGTDAFDVSDTGRLTLEESYAGVRLPLGDGPVLDVSLGARELRLGTGMLISDGASDGFERGALKFGPRRAWEMAAIAELTAGDTTGTLFYIDPRELPGSDNGNALAGLDLRYDDPAGGYLGLTYVNVLESRAPYPQVVGGAPNIIPGAREGTNTLNLYARTNPFAGALEGLYLTTDLAYQWNDRIDLTSWAGRVQVGYTFADAPWSPTISYGYQTFSGDDPDTPELERFDPLYYDGSPSAWATGSKSAMVFINSNVQSHNLALSLQPTQRDTFTFRYAHVRANELGSPLQFGQATRPGGAGADLVTGVTDAHLSDDFFIEYRRIINRNTFLTAGISVAVPGEGIRSAFPGEDPNWVGGFVNVVFNF</sequence>
<proteinExistence type="predicted"/>
<feature type="signal peptide" evidence="1">
    <location>
        <begin position="1"/>
        <end position="30"/>
    </location>
</feature>
<dbReference type="InterPro" id="IPR025388">
    <property type="entry name" value="Alginate_export_dom"/>
</dbReference>
<keyword evidence="1" id="KW-0732">Signal</keyword>
<dbReference type="AlphaFoldDB" id="A0A7X6GVR8"/>
<evidence type="ECO:0000313" key="4">
    <source>
        <dbReference type="Proteomes" id="UP000526408"/>
    </source>
</evidence>
<dbReference type="Pfam" id="PF13372">
    <property type="entry name" value="Alginate_exp"/>
    <property type="match status" value="1"/>
</dbReference>
<protein>
    <submittedName>
        <fullName evidence="3">Alginate export family protein</fullName>
    </submittedName>
</protein>
<feature type="domain" description="Alginate export" evidence="2">
    <location>
        <begin position="300"/>
        <end position="461"/>
    </location>
</feature>
<evidence type="ECO:0000256" key="1">
    <source>
        <dbReference type="SAM" id="SignalP"/>
    </source>
</evidence>
<dbReference type="Gene3D" id="2.40.160.100">
    <property type="match status" value="1"/>
</dbReference>
<evidence type="ECO:0000313" key="3">
    <source>
        <dbReference type="EMBL" id="NKX43292.1"/>
    </source>
</evidence>
<dbReference type="Proteomes" id="UP000526408">
    <property type="component" value="Unassembled WGS sequence"/>
</dbReference>
<accession>A0A7X6GVR8</accession>
<dbReference type="EMBL" id="JAAZQQ010000001">
    <property type="protein sequence ID" value="NKX43292.1"/>
    <property type="molecule type" value="Genomic_DNA"/>
</dbReference>
<keyword evidence="4" id="KW-1185">Reference proteome</keyword>
<evidence type="ECO:0000259" key="2">
    <source>
        <dbReference type="Pfam" id="PF13372"/>
    </source>
</evidence>
<dbReference type="InterPro" id="IPR053728">
    <property type="entry name" value="Alginate_Permeability_Chnl"/>
</dbReference>
<name>A0A7X6GVR8_9RHOB</name>
<gene>
    <name evidence="3" type="ORF">HCU73_01720</name>
</gene>